<feature type="binding site" evidence="6">
    <location>
        <begin position="16"/>
        <end position="18"/>
    </location>
    <ligand>
        <name>FMN</name>
        <dbReference type="ChEBI" id="CHEBI:58210"/>
    </ligand>
</feature>
<evidence type="ECO:0000256" key="6">
    <source>
        <dbReference type="HAMAP-Rule" id="MF_01216"/>
    </source>
</evidence>
<comment type="caution">
    <text evidence="6">Lacks conserved residue(s) required for the propagation of feature annotation.</text>
</comment>
<comment type="caution">
    <text evidence="8">The sequence shown here is derived from an EMBL/GenBank/DDBJ whole genome shotgun (WGS) entry which is preliminary data.</text>
</comment>
<keyword evidence="2 6" id="KW-0288">FMN</keyword>
<dbReference type="EC" id="1.7.1.17" evidence="6"/>
<comment type="function">
    <text evidence="6">Also exhibits azoreductase activity. Catalyzes the reductive cleavage of the azo bond in aromatic azo compounds to the corresponding amines.</text>
</comment>
<protein>
    <recommendedName>
        <fullName evidence="6">FMN dependent NADH:quinone oxidoreductase</fullName>
        <ecNumber evidence="6">1.6.5.-</ecNumber>
    </recommendedName>
    <alternativeName>
        <fullName evidence="6">Azo-dye reductase</fullName>
    </alternativeName>
    <alternativeName>
        <fullName evidence="6">FMN-dependent NADH-azo compound oxidoreductase</fullName>
    </alternativeName>
    <alternativeName>
        <fullName evidence="6">FMN-dependent NADH-azoreductase</fullName>
        <ecNumber evidence="6">1.7.1.17</ecNumber>
    </alternativeName>
</protein>
<dbReference type="GO" id="GO:0010181">
    <property type="term" value="F:FMN binding"/>
    <property type="evidence" value="ECO:0007669"/>
    <property type="project" value="UniProtKB-UniRule"/>
</dbReference>
<dbReference type="InterPro" id="IPR003680">
    <property type="entry name" value="Flavodoxin_fold"/>
</dbReference>
<feature type="binding site" evidence="6">
    <location>
        <position position="10"/>
    </location>
    <ligand>
        <name>FMN</name>
        <dbReference type="ChEBI" id="CHEBI:58210"/>
    </ligand>
</feature>
<proteinExistence type="inferred from homology"/>
<keyword evidence="4 6" id="KW-0520">NAD</keyword>
<gene>
    <name evidence="6" type="primary">azoR</name>
    <name evidence="8" type="ORF">E3T27_08095</name>
</gene>
<comment type="similarity">
    <text evidence="6">Belongs to the azoreductase type 1 family.</text>
</comment>
<dbReference type="RefSeq" id="WP_134572209.1">
    <property type="nucleotide sequence ID" value="NZ_SOGT01000011.1"/>
</dbReference>
<dbReference type="Pfam" id="PF02525">
    <property type="entry name" value="Flavodoxin_2"/>
    <property type="match status" value="1"/>
</dbReference>
<dbReference type="OrthoDB" id="9805013at2"/>
<sequence>MPILLQLDSSADLVTSRSRAITATFADTWRGLSNEHTVVHRDLHREPLSHLTDAALHFPARLRPEGARPSAEQEKLQQLLIAELVAADVLLIGVPLYNYSMPSTLKAWIDYIHLPTVTAPFDDPTSQQPLAGRPAVLVSTRGAVYDPGTSTEFDDHALPALTLILANALGMTVETIVATRTLSERFGAPADEVDTQHEELAAAHESAARAARRLG</sequence>
<dbReference type="Gene3D" id="3.40.50.360">
    <property type="match status" value="1"/>
</dbReference>
<evidence type="ECO:0000256" key="3">
    <source>
        <dbReference type="ARBA" id="ARBA00023002"/>
    </source>
</evidence>
<dbReference type="PANTHER" id="PTHR43741">
    <property type="entry name" value="FMN-DEPENDENT NADH-AZOREDUCTASE 1"/>
    <property type="match status" value="1"/>
</dbReference>
<dbReference type="GO" id="GO:0009055">
    <property type="term" value="F:electron transfer activity"/>
    <property type="evidence" value="ECO:0007669"/>
    <property type="project" value="UniProtKB-UniRule"/>
</dbReference>
<name>A0A4R8ZH65_9MICO</name>
<comment type="subunit">
    <text evidence="6">Homodimer.</text>
</comment>
<evidence type="ECO:0000259" key="7">
    <source>
        <dbReference type="Pfam" id="PF02525"/>
    </source>
</evidence>
<dbReference type="HAMAP" id="MF_01216">
    <property type="entry name" value="Azoreductase_type1"/>
    <property type="match status" value="1"/>
</dbReference>
<dbReference type="AlphaFoldDB" id="A0A4R8ZH65"/>
<dbReference type="InterPro" id="IPR050104">
    <property type="entry name" value="FMN-dep_NADH:Q_OxRdtase_AzoR1"/>
</dbReference>
<evidence type="ECO:0000313" key="8">
    <source>
        <dbReference type="EMBL" id="TFD25775.1"/>
    </source>
</evidence>
<organism evidence="8 9">
    <name type="scientific">Cryobacterium lyxosi</name>
    <dbReference type="NCBI Taxonomy" id="1259228"/>
    <lineage>
        <taxon>Bacteria</taxon>
        <taxon>Bacillati</taxon>
        <taxon>Actinomycetota</taxon>
        <taxon>Actinomycetes</taxon>
        <taxon>Micrococcales</taxon>
        <taxon>Microbacteriaceae</taxon>
        <taxon>Cryobacterium</taxon>
    </lineage>
</organism>
<dbReference type="EC" id="1.6.5.-" evidence="6"/>
<evidence type="ECO:0000256" key="1">
    <source>
        <dbReference type="ARBA" id="ARBA00022630"/>
    </source>
</evidence>
<dbReference type="GO" id="GO:0016652">
    <property type="term" value="F:oxidoreductase activity, acting on NAD(P)H as acceptor"/>
    <property type="evidence" value="ECO:0007669"/>
    <property type="project" value="UniProtKB-UniRule"/>
</dbReference>
<evidence type="ECO:0000313" key="9">
    <source>
        <dbReference type="Proteomes" id="UP000298424"/>
    </source>
</evidence>
<dbReference type="EMBL" id="SOGT01000011">
    <property type="protein sequence ID" value="TFD25775.1"/>
    <property type="molecule type" value="Genomic_DNA"/>
</dbReference>
<accession>A0A4R8ZH65</accession>
<dbReference type="GO" id="GO:0016655">
    <property type="term" value="F:oxidoreductase activity, acting on NAD(P)H, quinone or similar compound as acceptor"/>
    <property type="evidence" value="ECO:0007669"/>
    <property type="project" value="InterPro"/>
</dbReference>
<dbReference type="InterPro" id="IPR023048">
    <property type="entry name" value="NADH:quinone_OxRdtase_FMN_depd"/>
</dbReference>
<comment type="cofactor">
    <cofactor evidence="6">
        <name>FMN</name>
        <dbReference type="ChEBI" id="CHEBI:58210"/>
    </cofactor>
    <text evidence="6">Binds 1 FMN per subunit.</text>
</comment>
<keyword evidence="9" id="KW-1185">Reference proteome</keyword>
<dbReference type="Proteomes" id="UP000298424">
    <property type="component" value="Unassembled WGS sequence"/>
</dbReference>
<evidence type="ECO:0000256" key="2">
    <source>
        <dbReference type="ARBA" id="ARBA00022643"/>
    </source>
</evidence>
<dbReference type="SUPFAM" id="SSF52218">
    <property type="entry name" value="Flavoproteins"/>
    <property type="match status" value="1"/>
</dbReference>
<dbReference type="InterPro" id="IPR029039">
    <property type="entry name" value="Flavoprotein-like_sf"/>
</dbReference>
<keyword evidence="3 6" id="KW-0560">Oxidoreductase</keyword>
<comment type="catalytic activity">
    <reaction evidence="5">
        <text>N,N-dimethyl-1,4-phenylenediamine + anthranilate + 2 NAD(+) = 2-(4-dimethylaminophenyl)diazenylbenzoate + 2 NADH + 2 H(+)</text>
        <dbReference type="Rhea" id="RHEA:55872"/>
        <dbReference type="ChEBI" id="CHEBI:15378"/>
        <dbReference type="ChEBI" id="CHEBI:15783"/>
        <dbReference type="ChEBI" id="CHEBI:16567"/>
        <dbReference type="ChEBI" id="CHEBI:57540"/>
        <dbReference type="ChEBI" id="CHEBI:57945"/>
        <dbReference type="ChEBI" id="CHEBI:71579"/>
        <dbReference type="EC" id="1.7.1.17"/>
    </reaction>
    <physiologicalReaction direction="right-to-left" evidence="5">
        <dbReference type="Rhea" id="RHEA:55874"/>
    </physiologicalReaction>
</comment>
<evidence type="ECO:0000256" key="4">
    <source>
        <dbReference type="ARBA" id="ARBA00023027"/>
    </source>
</evidence>
<reference evidence="8 9" key="1">
    <citation type="submission" date="2019-03" db="EMBL/GenBank/DDBJ databases">
        <title>Genomics of glacier-inhabiting Cryobacterium strains.</title>
        <authorList>
            <person name="Liu Q."/>
            <person name="Xin Y.-H."/>
        </authorList>
    </citation>
    <scope>NUCLEOTIDE SEQUENCE [LARGE SCALE GENOMIC DNA]</scope>
    <source>
        <strain evidence="8 9">TMT1-1</strain>
    </source>
</reference>
<keyword evidence="1 6" id="KW-0285">Flavoprotein</keyword>
<comment type="catalytic activity">
    <reaction evidence="6">
        <text>2 a quinone + NADH + H(+) = 2 a 1,4-benzosemiquinone + NAD(+)</text>
        <dbReference type="Rhea" id="RHEA:65952"/>
        <dbReference type="ChEBI" id="CHEBI:15378"/>
        <dbReference type="ChEBI" id="CHEBI:57540"/>
        <dbReference type="ChEBI" id="CHEBI:57945"/>
        <dbReference type="ChEBI" id="CHEBI:132124"/>
        <dbReference type="ChEBI" id="CHEBI:134225"/>
    </reaction>
</comment>
<feature type="domain" description="Flavodoxin-like fold" evidence="7">
    <location>
        <begin position="5"/>
        <end position="183"/>
    </location>
</feature>
<evidence type="ECO:0000256" key="5">
    <source>
        <dbReference type="ARBA" id="ARBA00048542"/>
    </source>
</evidence>
<comment type="function">
    <text evidence="6">Quinone reductase that provides resistance to thiol-specific stress caused by electrophilic quinones.</text>
</comment>
<dbReference type="PANTHER" id="PTHR43741:SF4">
    <property type="entry name" value="FMN-DEPENDENT NADH:QUINONE OXIDOREDUCTASE"/>
    <property type="match status" value="1"/>
</dbReference>